<evidence type="ECO:0000313" key="3">
    <source>
        <dbReference type="Proteomes" id="UP000789570"/>
    </source>
</evidence>
<evidence type="ECO:0000313" key="2">
    <source>
        <dbReference type="EMBL" id="CAG8765946.1"/>
    </source>
</evidence>
<feature type="region of interest" description="Disordered" evidence="1">
    <location>
        <begin position="1"/>
        <end position="59"/>
    </location>
</feature>
<name>A0A9N9J4X3_9GLOM</name>
<feature type="region of interest" description="Disordered" evidence="1">
    <location>
        <begin position="72"/>
        <end position="93"/>
    </location>
</feature>
<keyword evidence="3" id="KW-1185">Reference proteome</keyword>
<evidence type="ECO:0000256" key="1">
    <source>
        <dbReference type="SAM" id="MobiDB-lite"/>
    </source>
</evidence>
<comment type="caution">
    <text evidence="2">The sequence shown here is derived from an EMBL/GenBank/DDBJ whole genome shotgun (WGS) entry which is preliminary data.</text>
</comment>
<dbReference type="EMBL" id="CAJVPQ010025021">
    <property type="protein sequence ID" value="CAG8765946.1"/>
    <property type="molecule type" value="Genomic_DNA"/>
</dbReference>
<dbReference type="AlphaFoldDB" id="A0A9N9J4X3"/>
<accession>A0A9N9J4X3</accession>
<feature type="compositionally biased region" description="Basic and acidic residues" evidence="1">
    <location>
        <begin position="20"/>
        <end position="31"/>
    </location>
</feature>
<reference evidence="2" key="1">
    <citation type="submission" date="2021-06" db="EMBL/GenBank/DDBJ databases">
        <authorList>
            <person name="Kallberg Y."/>
            <person name="Tangrot J."/>
            <person name="Rosling A."/>
        </authorList>
    </citation>
    <scope>NUCLEOTIDE SEQUENCE</scope>
    <source>
        <strain evidence="2">UK204</strain>
    </source>
</reference>
<dbReference type="Proteomes" id="UP000789570">
    <property type="component" value="Unassembled WGS sequence"/>
</dbReference>
<sequence>MTTEVGDETAKKASSRKRKQTSEETTVERKTNPRPPGTSKKAKTEKTDAGPSLPTSKNFLAHAQELKLVISYPVTDKEEDEHEEDTSKKKFPI</sequence>
<organism evidence="2 3">
    <name type="scientific">Funneliformis caledonium</name>
    <dbReference type="NCBI Taxonomy" id="1117310"/>
    <lineage>
        <taxon>Eukaryota</taxon>
        <taxon>Fungi</taxon>
        <taxon>Fungi incertae sedis</taxon>
        <taxon>Mucoromycota</taxon>
        <taxon>Glomeromycotina</taxon>
        <taxon>Glomeromycetes</taxon>
        <taxon>Glomerales</taxon>
        <taxon>Glomeraceae</taxon>
        <taxon>Funneliformis</taxon>
    </lineage>
</organism>
<dbReference type="OrthoDB" id="2409981at2759"/>
<protein>
    <submittedName>
        <fullName evidence="2">15789_t:CDS:1</fullName>
    </submittedName>
</protein>
<gene>
    <name evidence="2" type="ORF">FCALED_LOCUS17222</name>
</gene>
<proteinExistence type="predicted"/>